<sequence length="39" mass="4351">MEKVLFSISVYDEVFSSRCLMEGVKVELLNKKGVVSKAS</sequence>
<dbReference type="AlphaFoldDB" id="A0A4R6UA44"/>
<reference evidence="1 2" key="1">
    <citation type="submission" date="2019-03" db="EMBL/GenBank/DDBJ databases">
        <title>Genomic Encyclopedia of Type Strains, Phase IV (KMG-IV): sequencing the most valuable type-strain genomes for metagenomic binning, comparative biology and taxonomic classification.</title>
        <authorList>
            <person name="Goeker M."/>
        </authorList>
    </citation>
    <scope>NUCLEOTIDE SEQUENCE [LARGE SCALE GENOMIC DNA]</scope>
    <source>
        <strain evidence="1 2">DSM 28697</strain>
    </source>
</reference>
<comment type="caution">
    <text evidence="1">The sequence shown here is derived from an EMBL/GenBank/DDBJ whole genome shotgun (WGS) entry which is preliminary data.</text>
</comment>
<evidence type="ECO:0000313" key="1">
    <source>
        <dbReference type="EMBL" id="TDQ42706.1"/>
    </source>
</evidence>
<name>A0A4R6UA44_9BACI</name>
<dbReference type="EMBL" id="SNYJ01000001">
    <property type="protein sequence ID" value="TDQ42706.1"/>
    <property type="molecule type" value="Genomic_DNA"/>
</dbReference>
<evidence type="ECO:0000313" key="2">
    <source>
        <dbReference type="Proteomes" id="UP000295632"/>
    </source>
</evidence>
<accession>A0A4R6UA44</accession>
<organism evidence="1 2">
    <name type="scientific">Aureibacillus halotolerans</name>
    <dbReference type="NCBI Taxonomy" id="1508390"/>
    <lineage>
        <taxon>Bacteria</taxon>
        <taxon>Bacillati</taxon>
        <taxon>Bacillota</taxon>
        <taxon>Bacilli</taxon>
        <taxon>Bacillales</taxon>
        <taxon>Bacillaceae</taxon>
        <taxon>Aureibacillus</taxon>
    </lineage>
</organism>
<protein>
    <submittedName>
        <fullName evidence="1">Uncharacterized protein</fullName>
    </submittedName>
</protein>
<keyword evidence="2" id="KW-1185">Reference proteome</keyword>
<gene>
    <name evidence="1" type="ORF">EV213_101135</name>
</gene>
<proteinExistence type="predicted"/>
<dbReference type="Proteomes" id="UP000295632">
    <property type="component" value="Unassembled WGS sequence"/>
</dbReference>